<dbReference type="Proteomes" id="UP000199628">
    <property type="component" value="Unassembled WGS sequence"/>
</dbReference>
<dbReference type="STRING" id="639004.SAMN04488239_11199"/>
<protein>
    <submittedName>
        <fullName evidence="1">Uncharacterized peroxidase-related enzyme</fullName>
    </submittedName>
</protein>
<evidence type="ECO:0000313" key="2">
    <source>
        <dbReference type="Proteomes" id="UP000199628"/>
    </source>
</evidence>
<evidence type="ECO:0000313" key="1">
    <source>
        <dbReference type="EMBL" id="SDD87848.1"/>
    </source>
</evidence>
<dbReference type="EMBL" id="FMZV01000011">
    <property type="protein sequence ID" value="SDD87848.1"/>
    <property type="molecule type" value="Genomic_DNA"/>
</dbReference>
<sequence>MFIKTVEPEEATGEIAGLYSAENASMGIVMQATQCWSARPDVILPIENLLHQIRDGFSLGILNFRLITFVAAKFVPSSYCSHVYFRALSQALGRDKTLAIIRDHRNAGLTDKEVAMLDYAAQISQDASRVTEVDIQRLRGFGFSDLNIADIALAASFRAFVSRYFDAVGATVEPQFLDDDPAIREELSVGRKLDGTEATI</sequence>
<organism evidence="1 2">
    <name type="scientific">Ruegeria marina</name>
    <dbReference type="NCBI Taxonomy" id="639004"/>
    <lineage>
        <taxon>Bacteria</taxon>
        <taxon>Pseudomonadati</taxon>
        <taxon>Pseudomonadota</taxon>
        <taxon>Alphaproteobacteria</taxon>
        <taxon>Rhodobacterales</taxon>
        <taxon>Roseobacteraceae</taxon>
        <taxon>Ruegeria</taxon>
    </lineage>
</organism>
<dbReference type="OrthoDB" id="9810664at2"/>
<name>A0A1G6YBU8_9RHOB</name>
<dbReference type="InterPro" id="IPR029032">
    <property type="entry name" value="AhpD-like"/>
</dbReference>
<dbReference type="PANTHER" id="PTHR35446:SF2">
    <property type="entry name" value="CARBOXYMUCONOLACTONE DECARBOXYLASE-LIKE DOMAIN-CONTAINING PROTEIN"/>
    <property type="match status" value="1"/>
</dbReference>
<keyword evidence="2" id="KW-1185">Reference proteome</keyword>
<keyword evidence="1" id="KW-0560">Oxidoreductase</keyword>
<accession>A0A1G6YBU8</accession>
<dbReference type="RefSeq" id="WP_093033582.1">
    <property type="nucleotide sequence ID" value="NZ_FMZV01000011.1"/>
</dbReference>
<keyword evidence="1" id="KW-0575">Peroxidase</keyword>
<proteinExistence type="predicted"/>
<dbReference type="AlphaFoldDB" id="A0A1G6YBU8"/>
<dbReference type="PANTHER" id="PTHR35446">
    <property type="entry name" value="SI:CH211-175M2.5"/>
    <property type="match status" value="1"/>
</dbReference>
<reference evidence="2" key="1">
    <citation type="submission" date="2016-10" db="EMBL/GenBank/DDBJ databases">
        <authorList>
            <person name="Varghese N."/>
            <person name="Submissions S."/>
        </authorList>
    </citation>
    <scope>NUCLEOTIDE SEQUENCE [LARGE SCALE GENOMIC DNA]</scope>
    <source>
        <strain evidence="2">CGMCC 1.9108</strain>
    </source>
</reference>
<dbReference type="Gene3D" id="1.20.1290.10">
    <property type="entry name" value="AhpD-like"/>
    <property type="match status" value="1"/>
</dbReference>
<dbReference type="GO" id="GO:0004601">
    <property type="term" value="F:peroxidase activity"/>
    <property type="evidence" value="ECO:0007669"/>
    <property type="project" value="UniProtKB-KW"/>
</dbReference>
<dbReference type="SUPFAM" id="SSF69118">
    <property type="entry name" value="AhpD-like"/>
    <property type="match status" value="1"/>
</dbReference>
<gene>
    <name evidence="1" type="ORF">SAMN04488239_11199</name>
</gene>